<reference evidence="2" key="1">
    <citation type="journal article" date="2023" name="G3 (Bethesda)">
        <title>Whole genome assembly and annotation of the endangered Caribbean coral Acropora cervicornis.</title>
        <authorList>
            <person name="Selwyn J.D."/>
            <person name="Vollmer S.V."/>
        </authorList>
    </citation>
    <scope>NUCLEOTIDE SEQUENCE</scope>
    <source>
        <strain evidence="2">K2</strain>
    </source>
</reference>
<keyword evidence="2" id="KW-0695">RNA-directed DNA polymerase</keyword>
<dbReference type="AlphaFoldDB" id="A0AAD9QT29"/>
<comment type="caution">
    <text evidence="2">The sequence shown here is derived from an EMBL/GenBank/DDBJ whole genome shotgun (WGS) entry which is preliminary data.</text>
</comment>
<feature type="domain" description="Reverse transcriptase" evidence="1">
    <location>
        <begin position="126"/>
        <end position="412"/>
    </location>
</feature>
<gene>
    <name evidence="2" type="ORF">P5673_008629</name>
</gene>
<dbReference type="PANTHER" id="PTHR33332">
    <property type="entry name" value="REVERSE TRANSCRIPTASE DOMAIN-CONTAINING PROTEIN"/>
    <property type="match status" value="1"/>
</dbReference>
<dbReference type="CDD" id="cd01650">
    <property type="entry name" value="RT_nLTR_like"/>
    <property type="match status" value="1"/>
</dbReference>
<name>A0AAD9QT29_ACRCE</name>
<evidence type="ECO:0000313" key="3">
    <source>
        <dbReference type="Proteomes" id="UP001249851"/>
    </source>
</evidence>
<dbReference type="GO" id="GO:0003964">
    <property type="term" value="F:RNA-directed DNA polymerase activity"/>
    <property type="evidence" value="ECO:0007669"/>
    <property type="project" value="UniProtKB-KW"/>
</dbReference>
<sequence length="439" mass="49752">MRKIWSGIRSIINVSKVKADYIPTLSENGKLIDNPSAIARTFNNFFVNVGKNTDKDISHGSYCPTSFLKGNFPDSMFLAPVTSYEVESYISQMDSAKSIGPYSIPIPLLKILKVHIAPILSCLVNESLLCGIFPEKLKLAKVTPVFKKGSTQDKDNYRPISVLSVFSKIFEKVMYKRLYAYLECHNILYSLQFGFRQNCSTNHALISIAESIRSSVDNKEFGCGIFIDLKKAFDTVNHSILLLKLYHYGVRGKAYEWFQSYLSNQKQFVCVNGHDSDSLSLTCGVPQGSVLGPLLFLLYVNDLPNTSSLLTFHLFADDTNIYYSCKNLDDLESKLNHELKVVAEWLKSNRLALSILKTNFILFHSKKLKPNSDILSLCNEINYLIMGKQPQQRLFKEKHFAQAKVFWCNQSTKTSLVFQFLTTVTFYTSAFQCFGDEAA</sequence>
<evidence type="ECO:0000313" key="2">
    <source>
        <dbReference type="EMBL" id="KAK2566874.1"/>
    </source>
</evidence>
<accession>A0AAD9QT29</accession>
<organism evidence="2 3">
    <name type="scientific">Acropora cervicornis</name>
    <name type="common">Staghorn coral</name>
    <dbReference type="NCBI Taxonomy" id="6130"/>
    <lineage>
        <taxon>Eukaryota</taxon>
        <taxon>Metazoa</taxon>
        <taxon>Cnidaria</taxon>
        <taxon>Anthozoa</taxon>
        <taxon>Hexacorallia</taxon>
        <taxon>Scleractinia</taxon>
        <taxon>Astrocoeniina</taxon>
        <taxon>Acroporidae</taxon>
        <taxon>Acropora</taxon>
    </lineage>
</organism>
<keyword evidence="2" id="KW-0548">Nucleotidyltransferase</keyword>
<keyword evidence="3" id="KW-1185">Reference proteome</keyword>
<proteinExistence type="predicted"/>
<keyword evidence="2" id="KW-0808">Transferase</keyword>
<reference evidence="2" key="2">
    <citation type="journal article" date="2023" name="Science">
        <title>Genomic signatures of disease resistance in endangered staghorn corals.</title>
        <authorList>
            <person name="Vollmer S.V."/>
            <person name="Selwyn J.D."/>
            <person name="Despard B.A."/>
            <person name="Roesel C.L."/>
        </authorList>
    </citation>
    <scope>NUCLEOTIDE SEQUENCE</scope>
    <source>
        <strain evidence="2">K2</strain>
    </source>
</reference>
<dbReference type="InterPro" id="IPR000477">
    <property type="entry name" value="RT_dom"/>
</dbReference>
<dbReference type="Proteomes" id="UP001249851">
    <property type="component" value="Unassembled WGS sequence"/>
</dbReference>
<protein>
    <submittedName>
        <fullName evidence="2">RNA-directed DNA polymerase from mobile element jockey</fullName>
    </submittedName>
</protein>
<dbReference type="Pfam" id="PF00078">
    <property type="entry name" value="RVT_1"/>
    <property type="match status" value="1"/>
</dbReference>
<dbReference type="EMBL" id="JARQWQ010000015">
    <property type="protein sequence ID" value="KAK2566874.1"/>
    <property type="molecule type" value="Genomic_DNA"/>
</dbReference>
<dbReference type="PROSITE" id="PS50878">
    <property type="entry name" value="RT_POL"/>
    <property type="match status" value="1"/>
</dbReference>
<evidence type="ECO:0000259" key="1">
    <source>
        <dbReference type="PROSITE" id="PS50878"/>
    </source>
</evidence>
<dbReference type="SUPFAM" id="SSF56672">
    <property type="entry name" value="DNA/RNA polymerases"/>
    <property type="match status" value="1"/>
</dbReference>
<dbReference type="InterPro" id="IPR043502">
    <property type="entry name" value="DNA/RNA_pol_sf"/>
</dbReference>